<accession>A0A4S8MX37</accession>
<organism evidence="2 3">
    <name type="scientific">Dendrothele bispora (strain CBS 962.96)</name>
    <dbReference type="NCBI Taxonomy" id="1314807"/>
    <lineage>
        <taxon>Eukaryota</taxon>
        <taxon>Fungi</taxon>
        <taxon>Dikarya</taxon>
        <taxon>Basidiomycota</taxon>
        <taxon>Agaricomycotina</taxon>
        <taxon>Agaricomycetes</taxon>
        <taxon>Agaricomycetidae</taxon>
        <taxon>Agaricales</taxon>
        <taxon>Agaricales incertae sedis</taxon>
        <taxon>Dendrothele</taxon>
    </lineage>
</organism>
<reference evidence="2 3" key="1">
    <citation type="journal article" date="2019" name="Nat. Ecol. Evol.">
        <title>Megaphylogeny resolves global patterns of mushroom evolution.</title>
        <authorList>
            <person name="Varga T."/>
            <person name="Krizsan K."/>
            <person name="Foldi C."/>
            <person name="Dima B."/>
            <person name="Sanchez-Garcia M."/>
            <person name="Sanchez-Ramirez S."/>
            <person name="Szollosi G.J."/>
            <person name="Szarkandi J.G."/>
            <person name="Papp V."/>
            <person name="Albert L."/>
            <person name="Andreopoulos W."/>
            <person name="Angelini C."/>
            <person name="Antonin V."/>
            <person name="Barry K.W."/>
            <person name="Bougher N.L."/>
            <person name="Buchanan P."/>
            <person name="Buyck B."/>
            <person name="Bense V."/>
            <person name="Catcheside P."/>
            <person name="Chovatia M."/>
            <person name="Cooper J."/>
            <person name="Damon W."/>
            <person name="Desjardin D."/>
            <person name="Finy P."/>
            <person name="Geml J."/>
            <person name="Haridas S."/>
            <person name="Hughes K."/>
            <person name="Justo A."/>
            <person name="Karasinski D."/>
            <person name="Kautmanova I."/>
            <person name="Kiss B."/>
            <person name="Kocsube S."/>
            <person name="Kotiranta H."/>
            <person name="LaButti K.M."/>
            <person name="Lechner B.E."/>
            <person name="Liimatainen K."/>
            <person name="Lipzen A."/>
            <person name="Lukacs Z."/>
            <person name="Mihaltcheva S."/>
            <person name="Morgado L.N."/>
            <person name="Niskanen T."/>
            <person name="Noordeloos M.E."/>
            <person name="Ohm R.A."/>
            <person name="Ortiz-Santana B."/>
            <person name="Ovrebo C."/>
            <person name="Racz N."/>
            <person name="Riley R."/>
            <person name="Savchenko A."/>
            <person name="Shiryaev A."/>
            <person name="Soop K."/>
            <person name="Spirin V."/>
            <person name="Szebenyi C."/>
            <person name="Tomsovsky M."/>
            <person name="Tulloss R.E."/>
            <person name="Uehling J."/>
            <person name="Grigoriev I.V."/>
            <person name="Vagvolgyi C."/>
            <person name="Papp T."/>
            <person name="Martin F.M."/>
            <person name="Miettinen O."/>
            <person name="Hibbett D.S."/>
            <person name="Nagy L.G."/>
        </authorList>
    </citation>
    <scope>NUCLEOTIDE SEQUENCE [LARGE SCALE GENOMIC DNA]</scope>
    <source>
        <strain evidence="2 3">CBS 962.96</strain>
    </source>
</reference>
<protein>
    <submittedName>
        <fullName evidence="2">Uncharacterized protein</fullName>
    </submittedName>
</protein>
<dbReference type="Proteomes" id="UP000297245">
    <property type="component" value="Unassembled WGS sequence"/>
</dbReference>
<dbReference type="AlphaFoldDB" id="A0A4S8MX37"/>
<keyword evidence="1" id="KW-0472">Membrane</keyword>
<dbReference type="EMBL" id="ML179036">
    <property type="protein sequence ID" value="THV07950.1"/>
    <property type="molecule type" value="Genomic_DNA"/>
</dbReference>
<name>A0A4S8MX37_DENBC</name>
<evidence type="ECO:0000313" key="2">
    <source>
        <dbReference type="EMBL" id="THV07950.1"/>
    </source>
</evidence>
<evidence type="ECO:0000313" key="3">
    <source>
        <dbReference type="Proteomes" id="UP000297245"/>
    </source>
</evidence>
<evidence type="ECO:0000256" key="1">
    <source>
        <dbReference type="SAM" id="Phobius"/>
    </source>
</evidence>
<keyword evidence="3" id="KW-1185">Reference proteome</keyword>
<feature type="transmembrane region" description="Helical" evidence="1">
    <location>
        <begin position="32"/>
        <end position="56"/>
    </location>
</feature>
<proteinExistence type="predicted"/>
<keyword evidence="1" id="KW-1133">Transmembrane helix</keyword>
<gene>
    <name evidence="2" type="ORF">K435DRAFT_772285</name>
</gene>
<keyword evidence="1" id="KW-0812">Transmembrane</keyword>
<sequence length="113" mass="12847">MEFESCLGSVFSYLQSINVDRLLVVRLDQWTAARITIAILFTLAFYGFCYLVHLVLDLLFQESDTEPVSCGEPTTLVLHTAGLWSRNSFLVEKKSEEVLELVLTHECMTPQKS</sequence>